<dbReference type="InterPro" id="IPR043142">
    <property type="entry name" value="PapC-like_C_sf"/>
</dbReference>
<reference evidence="12" key="1">
    <citation type="submission" date="2024-06" db="EMBL/GenBank/DDBJ databases">
        <title>The Caenorhabditis elegans bacterial microbiome influences microsporidia infection through nutrient limitation and inhibiting parasite invasion.</title>
        <authorList>
            <person name="Tamim El Jarkass H."/>
            <person name="Castelblanco S."/>
            <person name="Kaur M."/>
            <person name="Wan Y.C."/>
            <person name="Ellis A.E."/>
            <person name="Sheldon R.D."/>
            <person name="Lien E.C."/>
            <person name="Burton N.O."/>
            <person name="Wright G.D."/>
            <person name="Reinke A.W."/>
        </authorList>
    </citation>
    <scope>NUCLEOTIDE SEQUENCE</scope>
    <source>
        <strain evidence="12">MYb327</strain>
    </source>
</reference>
<comment type="similarity">
    <text evidence="2 9">Belongs to the fimbrial export usher family.</text>
</comment>
<dbReference type="InterPro" id="IPR025885">
    <property type="entry name" value="PapC_N"/>
</dbReference>
<evidence type="ECO:0000259" key="10">
    <source>
        <dbReference type="Pfam" id="PF13953"/>
    </source>
</evidence>
<evidence type="ECO:0000256" key="5">
    <source>
        <dbReference type="ARBA" id="ARBA00022692"/>
    </source>
</evidence>
<proteinExistence type="inferred from homology"/>
<evidence type="ECO:0000256" key="4">
    <source>
        <dbReference type="ARBA" id="ARBA00022452"/>
    </source>
</evidence>
<dbReference type="AlphaFoldDB" id="A0AAU8E4E3"/>
<dbReference type="Pfam" id="PF13953">
    <property type="entry name" value="PapC_C"/>
    <property type="match status" value="1"/>
</dbReference>
<dbReference type="GO" id="GO:0009279">
    <property type="term" value="C:cell outer membrane"/>
    <property type="evidence" value="ECO:0007669"/>
    <property type="project" value="UniProtKB-SubCell"/>
</dbReference>
<evidence type="ECO:0000256" key="6">
    <source>
        <dbReference type="ARBA" id="ARBA00022729"/>
    </source>
</evidence>
<dbReference type="Gene3D" id="2.60.40.3110">
    <property type="match status" value="1"/>
</dbReference>
<dbReference type="Gene3D" id="3.10.20.410">
    <property type="match status" value="1"/>
</dbReference>
<dbReference type="GO" id="GO:0009297">
    <property type="term" value="P:pilus assembly"/>
    <property type="evidence" value="ECO:0007669"/>
    <property type="project" value="InterPro"/>
</dbReference>
<dbReference type="InterPro" id="IPR042186">
    <property type="entry name" value="FimD_plug_dom"/>
</dbReference>
<comment type="subcellular location">
    <subcellularLocation>
        <location evidence="1 9">Cell outer membrane</location>
        <topology evidence="1 9">Multi-pass membrane protein</topology>
    </subcellularLocation>
</comment>
<dbReference type="InterPro" id="IPR000015">
    <property type="entry name" value="Fimb_usher"/>
</dbReference>
<protein>
    <submittedName>
        <fullName evidence="12">Fimbria/pilus outer membrane usher protein</fullName>
    </submittedName>
</protein>
<keyword evidence="5 9" id="KW-0812">Transmembrane</keyword>
<evidence type="ECO:0000256" key="9">
    <source>
        <dbReference type="RuleBase" id="RU003884"/>
    </source>
</evidence>
<gene>
    <name evidence="12" type="ORF">ABVN21_00525</name>
</gene>
<evidence type="ECO:0000259" key="11">
    <source>
        <dbReference type="Pfam" id="PF13954"/>
    </source>
</evidence>
<dbReference type="PANTHER" id="PTHR30451:SF8">
    <property type="entry name" value="FIMBRIAL USHER PROTEIN"/>
    <property type="match status" value="1"/>
</dbReference>
<dbReference type="Pfam" id="PF00577">
    <property type="entry name" value="Usher"/>
    <property type="match status" value="1"/>
</dbReference>
<dbReference type="GO" id="GO:0015473">
    <property type="term" value="F:fimbrial usher porin activity"/>
    <property type="evidence" value="ECO:0007669"/>
    <property type="project" value="InterPro"/>
</dbReference>
<accession>A0AAU8E4E3</accession>
<dbReference type="PROSITE" id="PS01151">
    <property type="entry name" value="FIMBRIAL_USHER"/>
    <property type="match status" value="1"/>
</dbReference>
<dbReference type="Gene3D" id="2.60.40.2070">
    <property type="match status" value="1"/>
</dbReference>
<feature type="domain" description="PapC-like C-terminal" evidence="10">
    <location>
        <begin position="754"/>
        <end position="816"/>
    </location>
</feature>
<dbReference type="SUPFAM" id="SSF141729">
    <property type="entry name" value="FimD N-terminal domain-like"/>
    <property type="match status" value="1"/>
</dbReference>
<keyword evidence="6" id="KW-0732">Signal</keyword>
<keyword evidence="8 9" id="KW-0998">Cell outer membrane</keyword>
<dbReference type="PANTHER" id="PTHR30451">
    <property type="entry name" value="OUTER MEMBRANE USHER PROTEIN"/>
    <property type="match status" value="1"/>
</dbReference>
<evidence type="ECO:0000256" key="3">
    <source>
        <dbReference type="ARBA" id="ARBA00022448"/>
    </source>
</evidence>
<dbReference type="InterPro" id="IPR025949">
    <property type="entry name" value="PapC-like_C"/>
</dbReference>
<evidence type="ECO:0000256" key="1">
    <source>
        <dbReference type="ARBA" id="ARBA00004571"/>
    </source>
</evidence>
<evidence type="ECO:0000313" key="12">
    <source>
        <dbReference type="EMBL" id="XCG74606.1"/>
    </source>
</evidence>
<keyword evidence="9" id="KW-1029">Fimbrium biogenesis</keyword>
<dbReference type="InterPro" id="IPR037224">
    <property type="entry name" value="PapC_N_sf"/>
</dbReference>
<dbReference type="EMBL" id="CP159258">
    <property type="protein sequence ID" value="XCG74606.1"/>
    <property type="molecule type" value="Genomic_DNA"/>
</dbReference>
<evidence type="ECO:0000256" key="7">
    <source>
        <dbReference type="ARBA" id="ARBA00023136"/>
    </source>
</evidence>
<name>A0AAU8E4E3_9PSED</name>
<evidence type="ECO:0000256" key="8">
    <source>
        <dbReference type="ARBA" id="ARBA00023237"/>
    </source>
</evidence>
<dbReference type="Pfam" id="PF13954">
    <property type="entry name" value="PapC_N"/>
    <property type="match status" value="1"/>
</dbReference>
<sequence>MNTVLKYRDGEAMPAIRPASPRSHLSRQQAGAVLLISNALMLPNAMAEELNGASLQMSFDQKMLLQRGIDPDLATLLLAAPRFTAGRHPVTLTVNGQRHGRVDVVFNRKGDLCFDRALLDAANLLEPATTTEPNGGAAASDKRCFDVLGTWPQTLIEQDPASLSLALIVPTDAIRPTQRDFSGYQTGGVAGLLNYDVNSLHSQSGNQASRYLSANTEVGFNAGDWIVRSRQVQTSQNGVSTTSHLAAYAQRTFASAQTVFQAGQINLYNPVLAGAQITGVQLMTEDALQAEGHSTPIEGIARSQAQVEIRQNGSLIHSTVVPAGPFAISNVRRLDSHSDVEVTVKELDGSEQRFTVPAVLLGIGLPAPGFSLAAGQVRDQGNTQSNDPWIISGGWSGAFSPGVLLSSGATLADDYRAAGAGLGIQPWSDGQVQVTVQSSDASGKHPDRGLQADLNLSQRLGEQWSLNAGSSYRTFGYRELADTVFDTASEKSQSRYRDQQSLGLSWSSAGLGTFSGSFSRSTAFDGQDSGRALASWGTNLGGVSVSASAQWHVSGTRRSDDSVYLSLSLPLGENRRARTWVRNTDGEYRSGVGLNEQVNDQLSYRVGVEHDTRNRQVQSSAGVSLLPRYSQLDLSYTRSDAERSSYQVGARGGVVLHGDGLTLSPYAVRDTFALLSVGEASAIKVTTPSGPVWTDWKGKAVVPQLNAYGRSVVEVDTRSLPRNVDINNGLKMVSAGRGAVDKVEFGITLTRRALLKVTTEDGAPLPRGATVNTADGEFVTLAQEGGLVFLPNALDTPDLWITAPGLERCQLRFELPAKADTQAYYETAAAQCRAL</sequence>
<keyword evidence="4" id="KW-1134">Transmembrane beta strand</keyword>
<evidence type="ECO:0000256" key="2">
    <source>
        <dbReference type="ARBA" id="ARBA00008064"/>
    </source>
</evidence>
<dbReference type="RefSeq" id="WP_339556582.1">
    <property type="nucleotide sequence ID" value="NZ_CP159258.1"/>
</dbReference>
<feature type="domain" description="PapC N-terminal" evidence="11">
    <location>
        <begin position="59"/>
        <end position="198"/>
    </location>
</feature>
<keyword evidence="7 9" id="KW-0472">Membrane</keyword>
<dbReference type="Gene3D" id="2.60.40.2610">
    <property type="entry name" value="Outer membrane usher protein FimD, plug domain"/>
    <property type="match status" value="1"/>
</dbReference>
<keyword evidence="3 9" id="KW-0813">Transport</keyword>
<dbReference type="InterPro" id="IPR018030">
    <property type="entry name" value="Fimbrial_membr_usher_CS"/>
</dbReference>
<organism evidence="12">
    <name type="scientific">Pseudomonas sp. MYb327</name>
    <dbReference type="NCBI Taxonomy" id="2745230"/>
    <lineage>
        <taxon>Bacteria</taxon>
        <taxon>Pseudomonadati</taxon>
        <taxon>Pseudomonadota</taxon>
        <taxon>Gammaproteobacteria</taxon>
        <taxon>Pseudomonadales</taxon>
        <taxon>Pseudomonadaceae</taxon>
        <taxon>Pseudomonas</taxon>
    </lineage>
</organism>